<proteinExistence type="predicted"/>
<reference evidence="2" key="1">
    <citation type="journal article" date="2019" name="Int. J. Syst. Evol. Microbiol.">
        <title>The Global Catalogue of Microorganisms (GCM) 10K type strain sequencing project: providing services to taxonomists for standard genome sequencing and annotation.</title>
        <authorList>
            <consortium name="The Broad Institute Genomics Platform"/>
            <consortium name="The Broad Institute Genome Sequencing Center for Infectious Disease"/>
            <person name="Wu L."/>
            <person name="Ma J."/>
        </authorList>
    </citation>
    <scope>NUCLEOTIDE SEQUENCE [LARGE SCALE GENOMIC DNA]</scope>
    <source>
        <strain evidence="2">JCM 18531</strain>
    </source>
</reference>
<dbReference type="Proteomes" id="UP001499974">
    <property type="component" value="Unassembled WGS sequence"/>
</dbReference>
<comment type="caution">
    <text evidence="1">The sequence shown here is derived from an EMBL/GenBank/DDBJ whole genome shotgun (WGS) entry which is preliminary data.</text>
</comment>
<protein>
    <submittedName>
        <fullName evidence="1">Uncharacterized protein</fullName>
    </submittedName>
</protein>
<name>A0ABP8Y0D8_9ACTN</name>
<keyword evidence="2" id="KW-1185">Reference proteome</keyword>
<evidence type="ECO:0000313" key="2">
    <source>
        <dbReference type="Proteomes" id="UP001499974"/>
    </source>
</evidence>
<sequence>MTNLLPARTVLDGGAVHVRRYGQLLATIPAESVTFAQISWAPDVINELPAVETWVVDDVGRPLAVVAWDTRVERQARQAGLRVRRFAHSINLDVIPHVWPGRPIRPVDVHVDPAAHA</sequence>
<dbReference type="RefSeq" id="WP_345523584.1">
    <property type="nucleotide sequence ID" value="NZ_BAABKM010000004.1"/>
</dbReference>
<accession>A0ABP8Y0D8</accession>
<organism evidence="1 2">
    <name type="scientific">Nocardioides conyzicola</name>
    <dbReference type="NCBI Taxonomy" id="1651781"/>
    <lineage>
        <taxon>Bacteria</taxon>
        <taxon>Bacillati</taxon>
        <taxon>Actinomycetota</taxon>
        <taxon>Actinomycetes</taxon>
        <taxon>Propionibacteriales</taxon>
        <taxon>Nocardioidaceae</taxon>
        <taxon>Nocardioides</taxon>
    </lineage>
</organism>
<evidence type="ECO:0000313" key="1">
    <source>
        <dbReference type="EMBL" id="GAA4717453.1"/>
    </source>
</evidence>
<gene>
    <name evidence="1" type="ORF">GCM10023349_41690</name>
</gene>
<dbReference type="EMBL" id="BAABKM010000004">
    <property type="protein sequence ID" value="GAA4717453.1"/>
    <property type="molecule type" value="Genomic_DNA"/>
</dbReference>